<proteinExistence type="predicted"/>
<organism evidence="1">
    <name type="scientific">Nonomuraea gerenzanensis</name>
    <dbReference type="NCBI Taxonomy" id="93944"/>
    <lineage>
        <taxon>Bacteria</taxon>
        <taxon>Bacillati</taxon>
        <taxon>Actinomycetota</taxon>
        <taxon>Actinomycetes</taxon>
        <taxon>Streptosporangiales</taxon>
        <taxon>Streptosporangiaceae</taxon>
        <taxon>Nonomuraea</taxon>
    </lineage>
</organism>
<evidence type="ECO:0000313" key="1">
    <source>
        <dbReference type="EMBL" id="SBO96362.1"/>
    </source>
</evidence>
<gene>
    <name evidence="1" type="ORF">BN4615_P5878</name>
</gene>
<name>A0A1M4EC85_9ACTN</name>
<protein>
    <submittedName>
        <fullName evidence="1">Uncharacterized protein</fullName>
    </submittedName>
</protein>
<dbReference type="EMBL" id="LT559118">
    <property type="protein sequence ID" value="SBO96362.1"/>
    <property type="molecule type" value="Genomic_DNA"/>
</dbReference>
<dbReference type="RefSeq" id="WP_225275673.1">
    <property type="nucleotide sequence ID" value="NZ_CP084058.1"/>
</dbReference>
<accession>A0A1M4EC85</accession>
<dbReference type="AlphaFoldDB" id="A0A1M4EC85"/>
<sequence>MGAVTPPAALDVVWAGDITGAAMGVRVWRPCPAVHAGLRGGRIPTAELLSRLDAWLGRQE</sequence>
<reference evidence="1" key="1">
    <citation type="submission" date="2016-04" db="EMBL/GenBank/DDBJ databases">
        <authorList>
            <person name="Evans L.H."/>
            <person name="Alamgir A."/>
            <person name="Owens N."/>
            <person name="Weber N.D."/>
            <person name="Virtaneva K."/>
            <person name="Barbian K."/>
            <person name="Babar A."/>
            <person name="Rosenke K."/>
        </authorList>
    </citation>
    <scope>NUCLEOTIDE SEQUENCE</scope>
    <source>
        <strain evidence="1">Nono1</strain>
    </source>
</reference>